<reference evidence="1" key="1">
    <citation type="journal article" date="2021" name="Vet Sci">
        <title>O-Serogroups and Pathovirotypes of Escherichia coli Isolated from Post-Weaning Piglets Showing Diarrhoea and/or Oedema in South Korea.</title>
        <authorList>
            <person name="Byun J.W."/>
            <person name="Moon B.Y."/>
            <person name="Do K.H."/>
            <person name="Lee K."/>
            <person name="Lee H.Y."/>
            <person name="Kim W.I."/>
            <person name="So B."/>
            <person name="Lee W.K."/>
        </authorList>
    </citation>
    <scope>NUCLEOTIDE SEQUENCE</scope>
    <source>
        <strain evidence="1">84/14</strain>
    </source>
</reference>
<name>A0A9Q4HAD8_ACTPL</name>
<evidence type="ECO:0000313" key="2">
    <source>
        <dbReference type="Proteomes" id="UP001077788"/>
    </source>
</evidence>
<proteinExistence type="predicted"/>
<feature type="non-terminal residue" evidence="1">
    <location>
        <position position="1"/>
    </location>
</feature>
<feature type="non-terminal residue" evidence="1">
    <location>
        <position position="87"/>
    </location>
</feature>
<protein>
    <submittedName>
        <fullName evidence="1">Uncharacterized protein</fullName>
    </submittedName>
</protein>
<evidence type="ECO:0000313" key="1">
    <source>
        <dbReference type="EMBL" id="MCY6524761.1"/>
    </source>
</evidence>
<reference evidence="1" key="2">
    <citation type="submission" date="2022-12" db="EMBL/GenBank/DDBJ databases">
        <authorList>
            <person name="Kardos G."/>
            <person name="Sarkozi R."/>
            <person name="Laczko L."/>
            <person name="Marton S."/>
            <person name="Makrai L."/>
            <person name="Banyai K."/>
            <person name="Fodor L."/>
        </authorList>
    </citation>
    <scope>NUCLEOTIDE SEQUENCE</scope>
    <source>
        <strain evidence="1">84/14</strain>
    </source>
</reference>
<dbReference type="Proteomes" id="UP001077788">
    <property type="component" value="Unassembled WGS sequence"/>
</dbReference>
<comment type="caution">
    <text evidence="1">The sequence shown here is derived from an EMBL/GenBank/DDBJ whole genome shotgun (WGS) entry which is preliminary data.</text>
</comment>
<dbReference type="EMBL" id="JAPQFC010000081">
    <property type="protein sequence ID" value="MCY6524761.1"/>
    <property type="molecule type" value="Genomic_DNA"/>
</dbReference>
<gene>
    <name evidence="1" type="ORF">OYG11_11165</name>
</gene>
<dbReference type="AlphaFoldDB" id="A0A9Q4HAD8"/>
<sequence>EKDGNKHTLLPLKDDVDKGALGSSVMLMSGKELLQEIGKGEEMHFAVIGRLKVILTSTNLDDLPEEIKTLLNDFTDIILDELPNALP</sequence>
<dbReference type="RefSeq" id="WP_267991823.1">
    <property type="nucleotide sequence ID" value="NZ_JAPQFC010000081.1"/>
</dbReference>
<accession>A0A9Q4HAD8</accession>
<organism evidence="1 2">
    <name type="scientific">Actinobacillus pleuropneumoniae</name>
    <name type="common">Haemophilus pleuropneumoniae</name>
    <dbReference type="NCBI Taxonomy" id="715"/>
    <lineage>
        <taxon>Bacteria</taxon>
        <taxon>Pseudomonadati</taxon>
        <taxon>Pseudomonadota</taxon>
        <taxon>Gammaproteobacteria</taxon>
        <taxon>Pasteurellales</taxon>
        <taxon>Pasteurellaceae</taxon>
        <taxon>Actinobacillus</taxon>
    </lineage>
</organism>